<gene>
    <name evidence="2" type="ORF">rosag_35720</name>
</gene>
<feature type="signal peptide" evidence="1">
    <location>
        <begin position="1"/>
        <end position="23"/>
    </location>
</feature>
<evidence type="ECO:0008006" key="4">
    <source>
        <dbReference type="Google" id="ProtNLM"/>
    </source>
</evidence>
<evidence type="ECO:0000313" key="2">
    <source>
        <dbReference type="EMBL" id="GLC27059.1"/>
    </source>
</evidence>
<accession>A0AA37VFL5</accession>
<comment type="caution">
    <text evidence="2">The sequence shown here is derived from an EMBL/GenBank/DDBJ whole genome shotgun (WGS) entry which is preliminary data.</text>
</comment>
<sequence length="188" mass="18990">MKLRKLLPAAVALTAVSAVSVQAQSTCGPDGTGNLAVNATACSQNHVVSTTVNDILQLTVSTGTTGLGNPTIANYGALAGNAYLSATPLAASAGPNVKVVANRAYQVSIAATTATFGPGTVNKPASDVEWTKTSGTFAALGTSGAEIIAGTTGTVNTNTDLSFRSRWAFERDLPGEYSLTLQLTLAAK</sequence>
<dbReference type="AlphaFoldDB" id="A0AA37VFL5"/>
<dbReference type="Proteomes" id="UP001161325">
    <property type="component" value="Unassembled WGS sequence"/>
</dbReference>
<name>A0AA37VFL5_9BACT</name>
<evidence type="ECO:0000313" key="3">
    <source>
        <dbReference type="Proteomes" id="UP001161325"/>
    </source>
</evidence>
<dbReference type="EMBL" id="BRXS01000005">
    <property type="protein sequence ID" value="GLC27059.1"/>
    <property type="molecule type" value="Genomic_DNA"/>
</dbReference>
<dbReference type="RefSeq" id="WP_284351505.1">
    <property type="nucleotide sequence ID" value="NZ_BRXS01000005.1"/>
</dbReference>
<evidence type="ECO:0000256" key="1">
    <source>
        <dbReference type="SAM" id="SignalP"/>
    </source>
</evidence>
<protein>
    <recommendedName>
        <fullName evidence="4">Spore coat protein U domain-containing protein</fullName>
    </recommendedName>
</protein>
<reference evidence="2" key="1">
    <citation type="submission" date="2022-08" db="EMBL/GenBank/DDBJ databases">
        <title>Draft genome sequencing of Roseisolibacter agri AW1220.</title>
        <authorList>
            <person name="Tobiishi Y."/>
            <person name="Tonouchi A."/>
        </authorList>
    </citation>
    <scope>NUCLEOTIDE SEQUENCE</scope>
    <source>
        <strain evidence="2">AW1220</strain>
    </source>
</reference>
<feature type="chain" id="PRO_5041391468" description="Spore coat protein U domain-containing protein" evidence="1">
    <location>
        <begin position="24"/>
        <end position="188"/>
    </location>
</feature>
<keyword evidence="3" id="KW-1185">Reference proteome</keyword>
<organism evidence="2 3">
    <name type="scientific">Roseisolibacter agri</name>
    <dbReference type="NCBI Taxonomy" id="2014610"/>
    <lineage>
        <taxon>Bacteria</taxon>
        <taxon>Pseudomonadati</taxon>
        <taxon>Gemmatimonadota</taxon>
        <taxon>Gemmatimonadia</taxon>
        <taxon>Gemmatimonadales</taxon>
        <taxon>Gemmatimonadaceae</taxon>
        <taxon>Roseisolibacter</taxon>
    </lineage>
</organism>
<proteinExistence type="predicted"/>
<keyword evidence="1" id="KW-0732">Signal</keyword>